<sequence length="61" mass="6889">MAGQACHQLAFRSQLFNCSKFAVGGRHVHFPRYSAFFASARVVNRSANRYSQDFAQRGVHV</sequence>
<dbReference type="EMBL" id="LJCR01001950">
    <property type="protein sequence ID" value="KPV49470.1"/>
    <property type="molecule type" value="Genomic_DNA"/>
</dbReference>
<dbReference type="Proteomes" id="UP000050509">
    <property type="component" value="Unassembled WGS sequence"/>
</dbReference>
<evidence type="ECO:0000313" key="2">
    <source>
        <dbReference type="Proteomes" id="UP000050509"/>
    </source>
</evidence>
<dbReference type="AlphaFoldDB" id="A0A0P9CUZ2"/>
<name>A0A0P9CUZ2_9CHLR</name>
<comment type="caution">
    <text evidence="1">The sequence shown here is derived from an EMBL/GenBank/DDBJ whole genome shotgun (WGS) entry which is preliminary data.</text>
</comment>
<evidence type="ECO:0000313" key="1">
    <source>
        <dbReference type="EMBL" id="KPV49470.1"/>
    </source>
</evidence>
<protein>
    <submittedName>
        <fullName evidence="1">Uncharacterized protein</fullName>
    </submittedName>
</protein>
<proteinExistence type="predicted"/>
<gene>
    <name evidence="1" type="ORF">SE17_32460</name>
</gene>
<organism evidence="1 2">
    <name type="scientific">Kouleothrix aurantiaca</name>
    <dbReference type="NCBI Taxonomy" id="186479"/>
    <lineage>
        <taxon>Bacteria</taxon>
        <taxon>Bacillati</taxon>
        <taxon>Chloroflexota</taxon>
        <taxon>Chloroflexia</taxon>
        <taxon>Chloroflexales</taxon>
        <taxon>Roseiflexineae</taxon>
        <taxon>Roseiflexaceae</taxon>
        <taxon>Kouleothrix</taxon>
    </lineage>
</organism>
<reference evidence="1 2" key="1">
    <citation type="submission" date="2015-09" db="EMBL/GenBank/DDBJ databases">
        <title>Draft genome sequence of Kouleothrix aurantiaca JCM 19913.</title>
        <authorList>
            <person name="Hemp J."/>
        </authorList>
    </citation>
    <scope>NUCLEOTIDE SEQUENCE [LARGE SCALE GENOMIC DNA]</scope>
    <source>
        <strain evidence="1 2">COM-B</strain>
    </source>
</reference>
<keyword evidence="2" id="KW-1185">Reference proteome</keyword>
<accession>A0A0P9CUZ2</accession>